<dbReference type="Pfam" id="PF01627">
    <property type="entry name" value="Hpt"/>
    <property type="match status" value="1"/>
</dbReference>
<dbReference type="Gene3D" id="1.20.120.160">
    <property type="entry name" value="HPT domain"/>
    <property type="match status" value="1"/>
</dbReference>
<dbReference type="OrthoDB" id="1441381at2"/>
<sequence>MEQPNLNYIQELSGGDLEFEDKILSILKIELPEEINHYQKTINNQDFNKSAQAVHKLKHKISILGLEKAYSFAEIYEKELNSGEVNKHFEFLKILDCMSQFLAKN</sequence>
<dbReference type="SUPFAM" id="SSF47226">
    <property type="entry name" value="Histidine-containing phosphotransfer domain, HPT domain"/>
    <property type="match status" value="1"/>
</dbReference>
<accession>A0A5S5DLJ2</accession>
<evidence type="ECO:0000313" key="3">
    <source>
        <dbReference type="EMBL" id="TYP96711.1"/>
    </source>
</evidence>
<dbReference type="InterPro" id="IPR036641">
    <property type="entry name" value="HPT_dom_sf"/>
</dbReference>
<dbReference type="EMBL" id="VNIA01000006">
    <property type="protein sequence ID" value="TYP96711.1"/>
    <property type="molecule type" value="Genomic_DNA"/>
</dbReference>
<proteinExistence type="predicted"/>
<name>A0A5S5DLJ2_9FLAO</name>
<dbReference type="GO" id="GO:0000160">
    <property type="term" value="P:phosphorelay signal transduction system"/>
    <property type="evidence" value="ECO:0007669"/>
    <property type="project" value="InterPro"/>
</dbReference>
<dbReference type="PROSITE" id="PS50894">
    <property type="entry name" value="HPT"/>
    <property type="match status" value="1"/>
</dbReference>
<evidence type="ECO:0000313" key="4">
    <source>
        <dbReference type="Proteomes" id="UP000323136"/>
    </source>
</evidence>
<dbReference type="RefSeq" id="WP_148871017.1">
    <property type="nucleotide sequence ID" value="NZ_VNIA01000006.1"/>
</dbReference>
<dbReference type="Proteomes" id="UP000323136">
    <property type="component" value="Unassembled WGS sequence"/>
</dbReference>
<gene>
    <name evidence="3" type="ORF">C7447_1067</name>
</gene>
<dbReference type="AlphaFoldDB" id="A0A5S5DLJ2"/>
<keyword evidence="1" id="KW-0597">Phosphoprotein</keyword>
<dbReference type="InterPro" id="IPR008207">
    <property type="entry name" value="Sig_transdc_His_kin_Hpt_dom"/>
</dbReference>
<evidence type="ECO:0000259" key="2">
    <source>
        <dbReference type="PROSITE" id="PS50894"/>
    </source>
</evidence>
<feature type="domain" description="HPt" evidence="2">
    <location>
        <begin position="16"/>
        <end position="105"/>
    </location>
</feature>
<protein>
    <submittedName>
        <fullName evidence="3">Hpt domain-containing protein</fullName>
    </submittedName>
</protein>
<feature type="modified residue" description="Phosphohistidine" evidence="1">
    <location>
        <position position="55"/>
    </location>
</feature>
<dbReference type="GO" id="GO:0004672">
    <property type="term" value="F:protein kinase activity"/>
    <property type="evidence" value="ECO:0007669"/>
    <property type="project" value="UniProtKB-ARBA"/>
</dbReference>
<reference evidence="3 4" key="1">
    <citation type="submission" date="2019-07" db="EMBL/GenBank/DDBJ databases">
        <title>Genomic Encyclopedia of Type Strains, Phase IV (KMG-IV): sequencing the most valuable type-strain genomes for metagenomic binning, comparative biology and taxonomic classification.</title>
        <authorList>
            <person name="Goeker M."/>
        </authorList>
    </citation>
    <scope>NUCLEOTIDE SEQUENCE [LARGE SCALE GENOMIC DNA]</scope>
    <source>
        <strain evidence="3 4">DSM 18961</strain>
    </source>
</reference>
<keyword evidence="4" id="KW-1185">Reference proteome</keyword>
<organism evidence="3 4">
    <name type="scientific">Tenacibaculum adriaticum</name>
    <dbReference type="NCBI Taxonomy" id="413713"/>
    <lineage>
        <taxon>Bacteria</taxon>
        <taxon>Pseudomonadati</taxon>
        <taxon>Bacteroidota</taxon>
        <taxon>Flavobacteriia</taxon>
        <taxon>Flavobacteriales</taxon>
        <taxon>Flavobacteriaceae</taxon>
        <taxon>Tenacibaculum</taxon>
    </lineage>
</organism>
<evidence type="ECO:0000256" key="1">
    <source>
        <dbReference type="PROSITE-ProRule" id="PRU00110"/>
    </source>
</evidence>
<comment type="caution">
    <text evidence="3">The sequence shown here is derived from an EMBL/GenBank/DDBJ whole genome shotgun (WGS) entry which is preliminary data.</text>
</comment>